<evidence type="ECO:0008006" key="3">
    <source>
        <dbReference type="Google" id="ProtNLM"/>
    </source>
</evidence>
<accession>A0ABS7VVH0</accession>
<protein>
    <recommendedName>
        <fullName evidence="3">Excreted virulence factor EspC, type VII ESX diderm</fullName>
    </recommendedName>
</protein>
<sequence length="106" mass="11350">MSDQQADIDRIAECARELGKIHRTFTKGADPASGLGVSVLGSEKVIDALSSFGSNWKIHREKLAEEVNALAGITSAAAEAYETIDSELAKALREVDARHGGKRGRK</sequence>
<keyword evidence="2" id="KW-1185">Reference proteome</keyword>
<proteinExistence type="predicted"/>
<comment type="caution">
    <text evidence="1">The sequence shown here is derived from an EMBL/GenBank/DDBJ whole genome shotgun (WGS) entry which is preliminary data.</text>
</comment>
<evidence type="ECO:0000313" key="2">
    <source>
        <dbReference type="Proteomes" id="UP000758701"/>
    </source>
</evidence>
<organism evidence="1 2">
    <name type="scientific">Streptomyces olivaceus</name>
    <dbReference type="NCBI Taxonomy" id="47716"/>
    <lineage>
        <taxon>Bacteria</taxon>
        <taxon>Bacillati</taxon>
        <taxon>Actinomycetota</taxon>
        <taxon>Actinomycetes</taxon>
        <taxon>Kitasatosporales</taxon>
        <taxon>Streptomycetaceae</taxon>
        <taxon>Streptomyces</taxon>
    </lineage>
</organism>
<dbReference type="EMBL" id="JAHSTP010000001">
    <property type="protein sequence ID" value="MBZ6149692.1"/>
    <property type="molecule type" value="Genomic_DNA"/>
</dbReference>
<evidence type="ECO:0000313" key="1">
    <source>
        <dbReference type="EMBL" id="MBZ6149692.1"/>
    </source>
</evidence>
<gene>
    <name evidence="1" type="ORF">KVH32_00710</name>
</gene>
<reference evidence="1 2" key="1">
    <citation type="submission" date="2021-06" db="EMBL/GenBank/DDBJ databases">
        <title>Ecological speciation of a Streptomyces species isolated from different habitats and geographic origins.</title>
        <authorList>
            <person name="Wang J."/>
        </authorList>
    </citation>
    <scope>NUCLEOTIDE SEQUENCE [LARGE SCALE GENOMIC DNA]</scope>
    <source>
        <strain evidence="1 2">FXJ8.012</strain>
    </source>
</reference>
<dbReference type="RefSeq" id="WP_031035092.1">
    <property type="nucleotide sequence ID" value="NZ_BNEG01000003.1"/>
</dbReference>
<dbReference type="Proteomes" id="UP000758701">
    <property type="component" value="Unassembled WGS sequence"/>
</dbReference>
<name>A0ABS7VVH0_STROV</name>